<dbReference type="InterPro" id="IPR050951">
    <property type="entry name" value="Retrovirus_Pol_polyprotein"/>
</dbReference>
<dbReference type="GO" id="GO:0004519">
    <property type="term" value="F:endonuclease activity"/>
    <property type="evidence" value="ECO:0007669"/>
    <property type="project" value="UniProtKB-KW"/>
</dbReference>
<feature type="domain" description="Integrase zinc-binding" evidence="17">
    <location>
        <begin position="434"/>
        <end position="489"/>
    </location>
</feature>
<evidence type="ECO:0000259" key="18">
    <source>
        <dbReference type="Pfam" id="PF24626"/>
    </source>
</evidence>
<evidence type="ECO:0000256" key="8">
    <source>
        <dbReference type="ARBA" id="ARBA00022801"/>
    </source>
</evidence>
<dbReference type="GO" id="GO:0003887">
    <property type="term" value="F:DNA-directed DNA polymerase activity"/>
    <property type="evidence" value="ECO:0007669"/>
    <property type="project" value="UniProtKB-KW"/>
</dbReference>
<gene>
    <name evidence="19" type="ORF">E6C27_scaffold638G00210</name>
</gene>
<dbReference type="GO" id="GO:0003964">
    <property type="term" value="F:RNA-directed DNA polymerase activity"/>
    <property type="evidence" value="ECO:0007669"/>
    <property type="project" value="UniProtKB-KW"/>
</dbReference>
<evidence type="ECO:0000259" key="16">
    <source>
        <dbReference type="Pfam" id="PF17917"/>
    </source>
</evidence>
<keyword evidence="14" id="KW-0233">DNA recombination</keyword>
<evidence type="ECO:0000256" key="11">
    <source>
        <dbReference type="ARBA" id="ARBA00022918"/>
    </source>
</evidence>
<sequence length="1488" mass="170421">MRKVISRSLISILKAEKLLRKGCIAFLAHVIVVQREKLKPEDVPVVKEFLDVFPDYLLGLPPDREIEFTIELLPGTAPISQAPYKTAPSELKELKMQLQELVDKGYIRPSLNKVKIRNKYPLPRIDDLFDQLRGASLFSKIDLKSGYHKLKVRESDIDKTAFRTRYGHYKFRVMPFVLTNAPTIFMDLMNKIFHQYLDQFVIMFIDDILAYSVDKEAHEEHRGFFYKLYMINSCTLSSATELKKRLVTTPILALLVRGKDYVIYCDASRLGLGCVLMQDGNVIGYASRQLKKHECNYPTHDLELAAVVLALKILRHYLFREKCHIFTDHKSMKYIFDLKELNLRQRQWLELIKDYDCTIEYHPGKGNVVAYALSRKSRLPKSALCGIRVALWSELRVSKAVVTIEDSGSLLAQFQVRSSLVVEIGRLCVLNISDLKNAILEEAHNSAYDMHPGSTKMYRTLKKTYWWPGMKQEIAEYVDRYLICQQVKPVRQRPGGFLNPLPVPEWKWEHITMDFLFGLPHTSSGHDVLDKDLRFTSKFWPSLQKAMGTGLKFSTSFHPQIDGQSERTIQTLEDMLRACVLQLKGSWDTHLPLMEFAYNNSYQSSIGPELVQIMTNNIKLTRENLRIAQDRQKSYVDKRRRNLEFQVGDQVFLKLSPWRGVIRFGRKGKLSPRYIGSYQIIERVGPIAYRLELPIELAQIHDVFHVSMLRKYIPYPSHVLQEQPVELKEDLSYVEEPVQILDRKEQVLRNKTIPLLKVFVETSRGGGGNLGTGRLVEEEIPNTFQPRGNRSDIHIGKLVQDYLRIISCEQEFTVSSGSELVGGGTKVQPETIEKMANARPTSGKCSTLRFGTHTSRTSVYIPGIVPHPFSQTIGTSSFGTHTPRTLVYIPDIVPHPFSQSIGWEASSLEEELRCNPKQSKRWPMLVQRVANARPESASENASDQYFYRRVKSVPTRVCLFCVGHKRFELRDSYPRTLVYIPGIVPHPFSQSIALRATGLNSEYFSLYFWHRPSPVFPKYRSRSEIIEGRTKVQPETIEMMANALPTSGERSSQKSASENSLHSVFLSRGKKRCCNNFFVCCVARKRFEIWDSYSEFFRLHSGIIPPSSFQSIGREASSFEGEISDGNWLSSRASVVHPRKVRTRMPWTQFFYLGVKNGPTMVSWFCVVLVISASSFRTHTLRTSVYIPGIVRHSFSQSIGREASSFKGEQRCNPKRSKIWPILFQRVANARPVSGMIKHAFQQWKCAKLKNFWCSSQESASENAPDSVFLSPDKKRSCDGFLVLCCVGHKHFELQDSYSEDFSLHSWQCPSPVFQKYRTGSKLVRGRTKVQLVTIEKMANTLPTSGKRLSSESATRMPELDFPIASSCFRTYTLKTSVYIPGIVPHSFSQCIGRESSSLKGELRYSPKRSKRWPMLFQRVANARPVSEPTENAFQRRNWLSSRLLLFIPGKSGSELVGGRTKVQPRTIEKMANALPMSGERSSDIRNH</sequence>
<dbReference type="PANTHER" id="PTHR37984">
    <property type="entry name" value="PROTEIN CBG26694"/>
    <property type="match status" value="1"/>
</dbReference>
<comment type="caution">
    <text evidence="19">The sequence shown here is derived from an EMBL/GenBank/DDBJ whole genome shotgun (WGS) entry which is preliminary data.</text>
</comment>
<keyword evidence="5" id="KW-0479">Metal-binding</keyword>
<evidence type="ECO:0000256" key="14">
    <source>
        <dbReference type="ARBA" id="ARBA00023172"/>
    </source>
</evidence>
<dbReference type="CDD" id="cd01647">
    <property type="entry name" value="RT_LTR"/>
    <property type="match status" value="1"/>
</dbReference>
<dbReference type="Gene3D" id="3.30.70.270">
    <property type="match status" value="1"/>
</dbReference>
<dbReference type="PANTHER" id="PTHR37984:SF5">
    <property type="entry name" value="PROTEIN NYNRIN-LIKE"/>
    <property type="match status" value="1"/>
</dbReference>
<keyword evidence="7" id="KW-0255">Endonuclease</keyword>
<dbReference type="Gene3D" id="3.30.420.10">
    <property type="entry name" value="Ribonuclease H-like superfamily/Ribonuclease H"/>
    <property type="match status" value="1"/>
</dbReference>
<keyword evidence="2" id="KW-0808">Transferase</keyword>
<feature type="domain" description="Tf2-1-like SH3-like" evidence="18">
    <location>
        <begin position="648"/>
        <end position="712"/>
    </location>
</feature>
<keyword evidence="9" id="KW-0460">Magnesium</keyword>
<keyword evidence="4" id="KW-0540">Nuclease</keyword>
<dbReference type="Pfam" id="PF00078">
    <property type="entry name" value="RVT_1"/>
    <property type="match status" value="1"/>
</dbReference>
<dbReference type="InterPro" id="IPR043128">
    <property type="entry name" value="Rev_trsase/Diguanyl_cyclase"/>
</dbReference>
<keyword evidence="8" id="KW-0378">Hydrolase</keyword>
<dbReference type="InterPro" id="IPR012337">
    <property type="entry name" value="RNaseH-like_sf"/>
</dbReference>
<dbReference type="InterPro" id="IPR036397">
    <property type="entry name" value="RNaseH_sf"/>
</dbReference>
<dbReference type="CDD" id="cd09274">
    <property type="entry name" value="RNase_HI_RT_Ty3"/>
    <property type="match status" value="1"/>
</dbReference>
<dbReference type="Pfam" id="PF24626">
    <property type="entry name" value="SH3_Tf2-1"/>
    <property type="match status" value="1"/>
</dbReference>
<dbReference type="InterPro" id="IPR041373">
    <property type="entry name" value="RT_RNaseH"/>
</dbReference>
<dbReference type="Gene3D" id="3.10.10.10">
    <property type="entry name" value="HIV Type 1 Reverse Transcriptase, subunit A, domain 1"/>
    <property type="match status" value="2"/>
</dbReference>
<dbReference type="InterPro" id="IPR043502">
    <property type="entry name" value="DNA/RNA_pol_sf"/>
</dbReference>
<dbReference type="InterPro" id="IPR000477">
    <property type="entry name" value="RT_dom"/>
</dbReference>
<feature type="domain" description="Reverse transcriptase RNase H-like" evidence="16">
    <location>
        <begin position="259"/>
        <end position="355"/>
    </location>
</feature>
<keyword evidence="11" id="KW-0695">RNA-directed DNA polymerase</keyword>
<evidence type="ECO:0000256" key="6">
    <source>
        <dbReference type="ARBA" id="ARBA00022750"/>
    </source>
</evidence>
<keyword evidence="10" id="KW-0229">DNA integration</keyword>
<organism evidence="19 20">
    <name type="scientific">Cucumis melo var. makuwa</name>
    <name type="common">Oriental melon</name>
    <dbReference type="NCBI Taxonomy" id="1194695"/>
    <lineage>
        <taxon>Eukaryota</taxon>
        <taxon>Viridiplantae</taxon>
        <taxon>Streptophyta</taxon>
        <taxon>Embryophyta</taxon>
        <taxon>Tracheophyta</taxon>
        <taxon>Spermatophyta</taxon>
        <taxon>Magnoliopsida</taxon>
        <taxon>eudicotyledons</taxon>
        <taxon>Gunneridae</taxon>
        <taxon>Pentapetalae</taxon>
        <taxon>rosids</taxon>
        <taxon>fabids</taxon>
        <taxon>Cucurbitales</taxon>
        <taxon>Cucurbitaceae</taxon>
        <taxon>Benincaseae</taxon>
        <taxon>Cucumis</taxon>
    </lineage>
</organism>
<dbReference type="InterPro" id="IPR041588">
    <property type="entry name" value="Integrase_H2C2"/>
</dbReference>
<feature type="domain" description="Reverse transcriptase" evidence="15">
    <location>
        <begin position="111"/>
        <end position="221"/>
    </location>
</feature>
<dbReference type="GO" id="GO:0006310">
    <property type="term" value="P:DNA recombination"/>
    <property type="evidence" value="ECO:0007669"/>
    <property type="project" value="UniProtKB-KW"/>
</dbReference>
<keyword evidence="3" id="KW-0548">Nucleotidyltransferase</keyword>
<evidence type="ECO:0000256" key="5">
    <source>
        <dbReference type="ARBA" id="ARBA00022723"/>
    </source>
</evidence>
<evidence type="ECO:0000256" key="7">
    <source>
        <dbReference type="ARBA" id="ARBA00022759"/>
    </source>
</evidence>
<evidence type="ECO:0000259" key="17">
    <source>
        <dbReference type="Pfam" id="PF17921"/>
    </source>
</evidence>
<dbReference type="Proteomes" id="UP000321393">
    <property type="component" value="Unassembled WGS sequence"/>
</dbReference>
<evidence type="ECO:0000256" key="1">
    <source>
        <dbReference type="ARBA" id="ARBA00022670"/>
    </source>
</evidence>
<dbReference type="InterPro" id="IPR056924">
    <property type="entry name" value="SH3_Tf2-1"/>
</dbReference>
<dbReference type="GO" id="GO:0004190">
    <property type="term" value="F:aspartic-type endopeptidase activity"/>
    <property type="evidence" value="ECO:0007669"/>
    <property type="project" value="UniProtKB-KW"/>
</dbReference>
<dbReference type="EMBL" id="SSTE01001422">
    <property type="protein sequence ID" value="KAA0065520.1"/>
    <property type="molecule type" value="Genomic_DNA"/>
</dbReference>
<evidence type="ECO:0000256" key="9">
    <source>
        <dbReference type="ARBA" id="ARBA00022842"/>
    </source>
</evidence>
<keyword evidence="6" id="KW-0064">Aspartyl protease</keyword>
<dbReference type="GO" id="GO:0003677">
    <property type="term" value="F:DNA binding"/>
    <property type="evidence" value="ECO:0007669"/>
    <property type="project" value="UniProtKB-KW"/>
</dbReference>
<dbReference type="Gene3D" id="1.10.340.70">
    <property type="match status" value="1"/>
</dbReference>
<evidence type="ECO:0000256" key="12">
    <source>
        <dbReference type="ARBA" id="ARBA00022932"/>
    </source>
</evidence>
<evidence type="ECO:0000256" key="4">
    <source>
        <dbReference type="ARBA" id="ARBA00022722"/>
    </source>
</evidence>
<dbReference type="GO" id="GO:0015074">
    <property type="term" value="P:DNA integration"/>
    <property type="evidence" value="ECO:0007669"/>
    <property type="project" value="UniProtKB-KW"/>
</dbReference>
<keyword evidence="1" id="KW-0645">Protease</keyword>
<accession>A0A5A7VEB1</accession>
<dbReference type="GO" id="GO:0046872">
    <property type="term" value="F:metal ion binding"/>
    <property type="evidence" value="ECO:0007669"/>
    <property type="project" value="UniProtKB-KW"/>
</dbReference>
<evidence type="ECO:0000256" key="10">
    <source>
        <dbReference type="ARBA" id="ARBA00022908"/>
    </source>
</evidence>
<evidence type="ECO:0000256" key="3">
    <source>
        <dbReference type="ARBA" id="ARBA00022695"/>
    </source>
</evidence>
<protein>
    <submittedName>
        <fullName evidence="19">Retrotransposon protein, putative, Ty3-gypsy subclass, expressed</fullName>
    </submittedName>
</protein>
<dbReference type="Pfam" id="PF17921">
    <property type="entry name" value="Integrase_H2C2"/>
    <property type="match status" value="1"/>
</dbReference>
<dbReference type="SUPFAM" id="SSF53098">
    <property type="entry name" value="Ribonuclease H-like"/>
    <property type="match status" value="1"/>
</dbReference>
<dbReference type="Pfam" id="PF17917">
    <property type="entry name" value="RT_RNaseH"/>
    <property type="match status" value="1"/>
</dbReference>
<keyword evidence="13" id="KW-0238">DNA-binding</keyword>
<proteinExistence type="predicted"/>
<dbReference type="SUPFAM" id="SSF56672">
    <property type="entry name" value="DNA/RNA polymerases"/>
    <property type="match status" value="1"/>
</dbReference>
<evidence type="ECO:0000256" key="2">
    <source>
        <dbReference type="ARBA" id="ARBA00022679"/>
    </source>
</evidence>
<dbReference type="GO" id="GO:0006508">
    <property type="term" value="P:proteolysis"/>
    <property type="evidence" value="ECO:0007669"/>
    <property type="project" value="UniProtKB-KW"/>
</dbReference>
<name>A0A5A7VEB1_CUCMM</name>
<dbReference type="OrthoDB" id="1738613at2759"/>
<evidence type="ECO:0000256" key="13">
    <source>
        <dbReference type="ARBA" id="ARBA00023125"/>
    </source>
</evidence>
<keyword evidence="12" id="KW-0239">DNA-directed DNA polymerase</keyword>
<reference evidence="19 20" key="1">
    <citation type="submission" date="2019-08" db="EMBL/GenBank/DDBJ databases">
        <title>Draft genome sequences of two oriental melons (Cucumis melo L. var makuwa).</title>
        <authorList>
            <person name="Kwon S.-Y."/>
        </authorList>
    </citation>
    <scope>NUCLEOTIDE SEQUENCE [LARGE SCALE GENOMIC DNA]</scope>
    <source>
        <strain evidence="20">cv. SW 3</strain>
        <tissue evidence="19">Leaf</tissue>
    </source>
</reference>
<evidence type="ECO:0000313" key="19">
    <source>
        <dbReference type="EMBL" id="KAA0065520.1"/>
    </source>
</evidence>
<evidence type="ECO:0000259" key="15">
    <source>
        <dbReference type="Pfam" id="PF00078"/>
    </source>
</evidence>
<evidence type="ECO:0000313" key="20">
    <source>
        <dbReference type="Proteomes" id="UP000321393"/>
    </source>
</evidence>